<protein>
    <submittedName>
        <fullName evidence="1">Uncharacterized protein</fullName>
    </submittedName>
</protein>
<evidence type="ECO:0000313" key="1">
    <source>
        <dbReference type="EMBL" id="KAH7857050.1"/>
    </source>
</evidence>
<evidence type="ECO:0000313" key="2">
    <source>
        <dbReference type="Proteomes" id="UP000828048"/>
    </source>
</evidence>
<keyword evidence="2" id="KW-1185">Reference proteome</keyword>
<accession>A0ACB7YVU1</accession>
<dbReference type="Proteomes" id="UP000828048">
    <property type="component" value="Chromosome 3"/>
</dbReference>
<dbReference type="EMBL" id="CM037153">
    <property type="protein sequence ID" value="KAH7857050.1"/>
    <property type="molecule type" value="Genomic_DNA"/>
</dbReference>
<sequence>MVASRRWVTTIHAIQRYIGMAAMGQSHRVGGLRRHLGGTVSSCSNNSVATSVVTSDGQREKSLEYADELMERGTKAAK</sequence>
<gene>
    <name evidence="1" type="ORF">Vadar_008445</name>
</gene>
<organism evidence="1 2">
    <name type="scientific">Vaccinium darrowii</name>
    <dbReference type="NCBI Taxonomy" id="229202"/>
    <lineage>
        <taxon>Eukaryota</taxon>
        <taxon>Viridiplantae</taxon>
        <taxon>Streptophyta</taxon>
        <taxon>Embryophyta</taxon>
        <taxon>Tracheophyta</taxon>
        <taxon>Spermatophyta</taxon>
        <taxon>Magnoliopsida</taxon>
        <taxon>eudicotyledons</taxon>
        <taxon>Gunneridae</taxon>
        <taxon>Pentapetalae</taxon>
        <taxon>asterids</taxon>
        <taxon>Ericales</taxon>
        <taxon>Ericaceae</taxon>
        <taxon>Vaccinioideae</taxon>
        <taxon>Vaccinieae</taxon>
        <taxon>Vaccinium</taxon>
    </lineage>
</organism>
<reference evidence="1 2" key="1">
    <citation type="journal article" date="2021" name="Hortic Res">
        <title>High-quality reference genome and annotation aids understanding of berry development for evergreen blueberry (Vaccinium darrowii).</title>
        <authorList>
            <person name="Yu J."/>
            <person name="Hulse-Kemp A.M."/>
            <person name="Babiker E."/>
            <person name="Staton M."/>
        </authorList>
    </citation>
    <scope>NUCLEOTIDE SEQUENCE [LARGE SCALE GENOMIC DNA]</scope>
    <source>
        <strain evidence="2">cv. NJ 8807/NJ 8810</strain>
        <tissue evidence="1">Young leaf</tissue>
    </source>
</reference>
<name>A0ACB7YVU1_9ERIC</name>
<proteinExistence type="predicted"/>
<comment type="caution">
    <text evidence="1">The sequence shown here is derived from an EMBL/GenBank/DDBJ whole genome shotgun (WGS) entry which is preliminary data.</text>
</comment>